<name>A0A940DGT6_9FIRM</name>
<reference evidence="3" key="1">
    <citation type="submission" date="2020-10" db="EMBL/GenBank/DDBJ databases">
        <authorList>
            <person name="Gilroy R."/>
        </authorList>
    </citation>
    <scope>NUCLEOTIDE SEQUENCE</scope>
    <source>
        <strain evidence="3">517</strain>
    </source>
</reference>
<dbReference type="InterPro" id="IPR032675">
    <property type="entry name" value="LRR_dom_sf"/>
</dbReference>
<dbReference type="Gene3D" id="2.60.40.4270">
    <property type="entry name" value="Listeria-Bacteroides repeat domain"/>
    <property type="match status" value="1"/>
</dbReference>
<dbReference type="PANTHER" id="PTHR45661">
    <property type="entry name" value="SURFACE ANTIGEN"/>
    <property type="match status" value="1"/>
</dbReference>
<dbReference type="Proteomes" id="UP000727857">
    <property type="component" value="Unassembled WGS sequence"/>
</dbReference>
<dbReference type="GO" id="GO:0030313">
    <property type="term" value="C:cell envelope"/>
    <property type="evidence" value="ECO:0007669"/>
    <property type="project" value="UniProtKB-SubCell"/>
</dbReference>
<dbReference type="InterPro" id="IPR042229">
    <property type="entry name" value="Listeria/Bacterioides_rpt_sf"/>
</dbReference>
<dbReference type="AlphaFoldDB" id="A0A940DGT6"/>
<feature type="region of interest" description="Disordered" evidence="2">
    <location>
        <begin position="34"/>
        <end position="54"/>
    </location>
</feature>
<gene>
    <name evidence="3" type="ORF">IAB16_02280</name>
</gene>
<proteinExistence type="predicted"/>
<dbReference type="EMBL" id="JADINF010000059">
    <property type="protein sequence ID" value="MBO8423842.1"/>
    <property type="molecule type" value="Genomic_DNA"/>
</dbReference>
<organism evidence="3 4">
    <name type="scientific">Candidatus Stercoripulliclostridium pullicola</name>
    <dbReference type="NCBI Taxonomy" id="2840953"/>
    <lineage>
        <taxon>Bacteria</taxon>
        <taxon>Bacillati</taxon>
        <taxon>Bacillota</taxon>
        <taxon>Clostridia</taxon>
        <taxon>Eubacteriales</taxon>
        <taxon>Candidatus Stercoripulliclostridium</taxon>
    </lineage>
</organism>
<dbReference type="Gene3D" id="3.80.10.10">
    <property type="entry name" value="Ribonuclease Inhibitor"/>
    <property type="match status" value="4"/>
</dbReference>
<evidence type="ECO:0000256" key="1">
    <source>
        <dbReference type="ARBA" id="ARBA00004196"/>
    </source>
</evidence>
<dbReference type="Pfam" id="PF13306">
    <property type="entry name" value="LRR_5"/>
    <property type="match status" value="4"/>
</dbReference>
<dbReference type="InterPro" id="IPR026906">
    <property type="entry name" value="LRR_5"/>
</dbReference>
<dbReference type="PANTHER" id="PTHR45661:SF3">
    <property type="entry name" value="IG-LIKE DOMAIN-CONTAINING PROTEIN"/>
    <property type="match status" value="1"/>
</dbReference>
<dbReference type="InterPro" id="IPR013378">
    <property type="entry name" value="InlB-like_B-rpt"/>
</dbReference>
<dbReference type="PROSITE" id="PS51257">
    <property type="entry name" value="PROKAR_LIPOPROTEIN"/>
    <property type="match status" value="1"/>
</dbReference>
<protein>
    <submittedName>
        <fullName evidence="3">Leucine-rich repeat protein</fullName>
    </submittedName>
</protein>
<evidence type="ECO:0000313" key="4">
    <source>
        <dbReference type="Proteomes" id="UP000727857"/>
    </source>
</evidence>
<evidence type="ECO:0000313" key="3">
    <source>
        <dbReference type="EMBL" id="MBO8423842.1"/>
    </source>
</evidence>
<dbReference type="InterPro" id="IPR053139">
    <property type="entry name" value="Surface_bspA-like"/>
</dbReference>
<reference evidence="3" key="2">
    <citation type="journal article" date="2021" name="PeerJ">
        <title>Extensive microbial diversity within the chicken gut microbiome revealed by metagenomics and culture.</title>
        <authorList>
            <person name="Gilroy R."/>
            <person name="Ravi A."/>
            <person name="Getino M."/>
            <person name="Pursley I."/>
            <person name="Horton D.L."/>
            <person name="Alikhan N.F."/>
            <person name="Baker D."/>
            <person name="Gharbi K."/>
            <person name="Hall N."/>
            <person name="Watson M."/>
            <person name="Adriaenssens E.M."/>
            <person name="Foster-Nyarko E."/>
            <person name="Jarju S."/>
            <person name="Secka A."/>
            <person name="Antonio M."/>
            <person name="Oren A."/>
            <person name="Chaudhuri R.R."/>
            <person name="La Ragione R."/>
            <person name="Hildebrand F."/>
            <person name="Pallen M.J."/>
        </authorList>
    </citation>
    <scope>NUCLEOTIDE SEQUENCE</scope>
    <source>
        <strain evidence="3">517</strain>
    </source>
</reference>
<sequence>MSNRKSRFCIAVLVIVLAVVLAFTVVACKKSGTTDKPDTGDNNQNGPVSDDYESEEVSKTEWDQAFAAVYSAKANASNFTGKVSACAEAKGDGARGKETYDITVKIADGKISYKEAFALKDYSEEYETYYEYVAVESAWYEYSYDDEASEWAKEKSSAYTSSSTIADFGSVASFLEENGLTDHADYTFNSSKGRYEAAVEDKEGATYTAYLKFKDMSLVYAYIEFESDEYSANYEVYWYDYGTTKVTLPALGEPEASATYYTVTFDTQGGSAMASVEVEEGAVIGDVTLPTKQCAELVGFAKDANGEETWDLSRDTVTGNITLYAIWETAHTWGAWEKDAEPTCTINGTRKRICDKCGDEETESIPALGHDFEEEYTVDVAPGCLTKGSESRHCTRCDATTDSREIEALGHDFEEEYTVDVAPGCFTKGSESRHCTRCDATTDSRETEALGHDFKEWAYDDTEHWKVCSRCGTISEKTGHVYRESGKCECGATEITPGSEFTFNDLGEGTYSLAGYSGTRENIRIPATYNGGTVVSIESSAFADCTGITSIIVPDSVTSIGEGAFSGCGSLESITIPFVGAEAGKTSSDTYQYPFGYIFGTDSYAGGTEVTQYYYGSSTSYTTSSTYYIPASLRSVTVTGGNILYGAFRNCSMLTSVTIGNSVTSIGGYAFEDCTGLTSVYYTGDIAGWCGIWFGNGSANPLYYAGNLYIDGQLVTDLVIPDSVTAIKSNAFYGCTGLTSVYYTGDIADWCGISFGNEYANPLRYAGDLYIDGQLVTDLVIPDSVTEIKDYAFYGYTGLTSVTIPDSVTSIG</sequence>
<accession>A0A940DGT6</accession>
<dbReference type="Pfam" id="PF09479">
    <property type="entry name" value="Flg_new"/>
    <property type="match status" value="1"/>
</dbReference>
<feature type="non-terminal residue" evidence="3">
    <location>
        <position position="812"/>
    </location>
</feature>
<comment type="caution">
    <text evidence="3">The sequence shown here is derived from an EMBL/GenBank/DDBJ whole genome shotgun (WGS) entry which is preliminary data.</text>
</comment>
<dbReference type="SUPFAM" id="SSF52058">
    <property type="entry name" value="L domain-like"/>
    <property type="match status" value="1"/>
</dbReference>
<evidence type="ECO:0000256" key="2">
    <source>
        <dbReference type="SAM" id="MobiDB-lite"/>
    </source>
</evidence>
<comment type="subcellular location">
    <subcellularLocation>
        <location evidence="1">Cell envelope</location>
    </subcellularLocation>
</comment>